<keyword evidence="2" id="KW-0677">Repeat</keyword>
<accession>A0A1B7K0F9</accession>
<dbReference type="PANTHER" id="PTHR43280:SF13">
    <property type="entry name" value="HTH-TYPE TRANSCRIPTIONAL ACTIVATOR RHAR"/>
    <property type="match status" value="1"/>
</dbReference>
<dbReference type="CDD" id="cd06977">
    <property type="entry name" value="cupin_RhaR_RhaS-like_N"/>
    <property type="match status" value="1"/>
</dbReference>
<dbReference type="InterPro" id="IPR011051">
    <property type="entry name" value="RmlC_Cupin_sf"/>
</dbReference>
<reference evidence="8 9" key="1">
    <citation type="submission" date="2016-04" db="EMBL/GenBank/DDBJ databases">
        <title>ATOL: Assembling a taxonomically balanced genome-scale reconstruction of the evolutionary history of the Enterobacteriaceae.</title>
        <authorList>
            <person name="Plunkett G.III."/>
            <person name="Neeno-Eckwall E.C."/>
            <person name="Glasner J.D."/>
            <person name="Perna N.T."/>
        </authorList>
    </citation>
    <scope>NUCLEOTIDE SEQUENCE [LARGE SCALE GENOMIC DNA]</scope>
    <source>
        <strain evidence="8 9">ATCC 35613</strain>
    </source>
</reference>
<feature type="domain" description="HTH araC/xylS-type" evidence="7">
    <location>
        <begin position="179"/>
        <end position="277"/>
    </location>
</feature>
<keyword evidence="9" id="KW-1185">Reference proteome</keyword>
<dbReference type="Gene3D" id="2.60.120.10">
    <property type="entry name" value="Jelly Rolls"/>
    <property type="match status" value="1"/>
</dbReference>
<evidence type="ECO:0000256" key="6">
    <source>
        <dbReference type="ARBA" id="ARBA00023308"/>
    </source>
</evidence>
<dbReference type="Proteomes" id="UP000078224">
    <property type="component" value="Unassembled WGS sequence"/>
</dbReference>
<dbReference type="SUPFAM" id="SSF46689">
    <property type="entry name" value="Homeodomain-like"/>
    <property type="match status" value="2"/>
</dbReference>
<dbReference type="GO" id="GO:0043565">
    <property type="term" value="F:sequence-specific DNA binding"/>
    <property type="evidence" value="ECO:0007669"/>
    <property type="project" value="InterPro"/>
</dbReference>
<keyword evidence="4" id="KW-0238">DNA-binding</keyword>
<dbReference type="InterPro" id="IPR047220">
    <property type="entry name" value="RhaR_RhaS-like_N"/>
</dbReference>
<dbReference type="PROSITE" id="PS01124">
    <property type="entry name" value="HTH_ARAC_FAMILY_2"/>
    <property type="match status" value="1"/>
</dbReference>
<name>A0A1B7K0F9_9GAMM</name>
<evidence type="ECO:0000256" key="3">
    <source>
        <dbReference type="ARBA" id="ARBA00023015"/>
    </source>
</evidence>
<dbReference type="InterPro" id="IPR003313">
    <property type="entry name" value="AraC-bd"/>
</dbReference>
<evidence type="ECO:0000256" key="1">
    <source>
        <dbReference type="ARBA" id="ARBA00022490"/>
    </source>
</evidence>
<protein>
    <submittedName>
        <fullName evidence="8">L-rhamnose operon transcriptional activator</fullName>
    </submittedName>
</protein>
<dbReference type="OrthoDB" id="2547276at2"/>
<evidence type="ECO:0000256" key="5">
    <source>
        <dbReference type="ARBA" id="ARBA00023163"/>
    </source>
</evidence>
<dbReference type="PANTHER" id="PTHR43280">
    <property type="entry name" value="ARAC-FAMILY TRANSCRIPTIONAL REGULATOR"/>
    <property type="match status" value="1"/>
</dbReference>
<dbReference type="EMBL" id="LXEW01000015">
    <property type="protein sequence ID" value="OAT53630.1"/>
    <property type="molecule type" value="Genomic_DNA"/>
</dbReference>
<dbReference type="RefSeq" id="WP_068442385.1">
    <property type="nucleotide sequence ID" value="NZ_LXEW01000015.1"/>
</dbReference>
<keyword evidence="6" id="KW-0684">Rhamnose metabolism</keyword>
<dbReference type="Pfam" id="PF02311">
    <property type="entry name" value="AraC_binding"/>
    <property type="match status" value="1"/>
</dbReference>
<evidence type="ECO:0000259" key="7">
    <source>
        <dbReference type="PROSITE" id="PS01124"/>
    </source>
</evidence>
<sequence length="283" mass="32571">MKQKILSLNSSDYFIRPENTVTIETRDFQEDFVIHDHNFNELVIVFSGNGLHTWNGNDFPITCGDLFYINADDCHGYHSVNNLKLINVLYKPNAFLIKHAIEKYILLEHGLKFSRHWKLPPSSLSTLTPTIEKIAQECQKPDIPSIHLCEALFLQLAISIYRLRCQPEEGKISSLHQMDQLLTCLNLSINAPFSLEKFAQEKMCSARSLHRLFKAKTGMTVMEYLQQLRLCQAALLLRSTTLSISEIAGRCGYEDSNYFSAVFHKKMNMTASAYRRDFLQIKK</sequence>
<dbReference type="InterPro" id="IPR018060">
    <property type="entry name" value="HTH_AraC"/>
</dbReference>
<gene>
    <name evidence="8" type="ORF">M998_0883</name>
</gene>
<dbReference type="InterPro" id="IPR014710">
    <property type="entry name" value="RmlC-like_jellyroll"/>
</dbReference>
<evidence type="ECO:0000313" key="8">
    <source>
        <dbReference type="EMBL" id="OAT53630.1"/>
    </source>
</evidence>
<organism evidence="8 9">
    <name type="scientific">Providencia heimbachae ATCC 35613</name>
    <dbReference type="NCBI Taxonomy" id="1354272"/>
    <lineage>
        <taxon>Bacteria</taxon>
        <taxon>Pseudomonadati</taxon>
        <taxon>Pseudomonadota</taxon>
        <taxon>Gammaproteobacteria</taxon>
        <taxon>Enterobacterales</taxon>
        <taxon>Morganellaceae</taxon>
        <taxon>Providencia</taxon>
    </lineage>
</organism>
<dbReference type="AlphaFoldDB" id="A0A1B7K0F9"/>
<proteinExistence type="predicted"/>
<dbReference type="GO" id="GO:0003700">
    <property type="term" value="F:DNA-binding transcription factor activity"/>
    <property type="evidence" value="ECO:0007669"/>
    <property type="project" value="InterPro"/>
</dbReference>
<dbReference type="PATRIC" id="fig|1354272.4.peg.906"/>
<comment type="caution">
    <text evidence="8">The sequence shown here is derived from an EMBL/GenBank/DDBJ whole genome shotgun (WGS) entry which is preliminary data.</text>
</comment>
<keyword evidence="3" id="KW-0805">Transcription regulation</keyword>
<evidence type="ECO:0000256" key="4">
    <source>
        <dbReference type="ARBA" id="ARBA00023125"/>
    </source>
</evidence>
<dbReference type="SMART" id="SM00342">
    <property type="entry name" value="HTH_ARAC"/>
    <property type="match status" value="1"/>
</dbReference>
<dbReference type="Gene3D" id="1.10.10.60">
    <property type="entry name" value="Homeodomain-like"/>
    <property type="match status" value="2"/>
</dbReference>
<dbReference type="InterPro" id="IPR009057">
    <property type="entry name" value="Homeodomain-like_sf"/>
</dbReference>
<evidence type="ECO:0000256" key="2">
    <source>
        <dbReference type="ARBA" id="ARBA00022737"/>
    </source>
</evidence>
<evidence type="ECO:0000313" key="9">
    <source>
        <dbReference type="Proteomes" id="UP000078224"/>
    </source>
</evidence>
<keyword evidence="1" id="KW-0963">Cytoplasm</keyword>
<dbReference type="SUPFAM" id="SSF51182">
    <property type="entry name" value="RmlC-like cupins"/>
    <property type="match status" value="1"/>
</dbReference>
<dbReference type="Pfam" id="PF12833">
    <property type="entry name" value="HTH_18"/>
    <property type="match status" value="1"/>
</dbReference>
<keyword evidence="5" id="KW-0804">Transcription</keyword>